<gene>
    <name evidence="2" type="ORF">GCM10011494_10060</name>
</gene>
<reference evidence="2" key="2">
    <citation type="submission" date="2020-09" db="EMBL/GenBank/DDBJ databases">
        <authorList>
            <person name="Sun Q."/>
            <person name="Zhou Y."/>
        </authorList>
    </citation>
    <scope>NUCLEOTIDE SEQUENCE</scope>
    <source>
        <strain evidence="2">CGMCC 1.15095</strain>
    </source>
</reference>
<organism evidence="2 3">
    <name type="scientific">Novosphingobium endophyticum</name>
    <dbReference type="NCBI Taxonomy" id="1955250"/>
    <lineage>
        <taxon>Bacteria</taxon>
        <taxon>Pseudomonadati</taxon>
        <taxon>Pseudomonadota</taxon>
        <taxon>Alphaproteobacteria</taxon>
        <taxon>Sphingomonadales</taxon>
        <taxon>Sphingomonadaceae</taxon>
        <taxon>Novosphingobium</taxon>
    </lineage>
</organism>
<evidence type="ECO:0000256" key="1">
    <source>
        <dbReference type="SAM" id="MobiDB-lite"/>
    </source>
</evidence>
<comment type="caution">
    <text evidence="2">The sequence shown here is derived from an EMBL/GenBank/DDBJ whole genome shotgun (WGS) entry which is preliminary data.</text>
</comment>
<evidence type="ECO:0000313" key="3">
    <source>
        <dbReference type="Proteomes" id="UP000608154"/>
    </source>
</evidence>
<keyword evidence="3" id="KW-1185">Reference proteome</keyword>
<proteinExistence type="predicted"/>
<feature type="compositionally biased region" description="Low complexity" evidence="1">
    <location>
        <begin position="27"/>
        <end position="38"/>
    </location>
</feature>
<reference evidence="2" key="1">
    <citation type="journal article" date="2014" name="Int. J. Syst. Evol. Microbiol.">
        <title>Complete genome sequence of Corynebacterium casei LMG S-19264T (=DSM 44701T), isolated from a smear-ripened cheese.</title>
        <authorList>
            <consortium name="US DOE Joint Genome Institute (JGI-PGF)"/>
            <person name="Walter F."/>
            <person name="Albersmeier A."/>
            <person name="Kalinowski J."/>
            <person name="Ruckert C."/>
        </authorList>
    </citation>
    <scope>NUCLEOTIDE SEQUENCE</scope>
    <source>
        <strain evidence="2">CGMCC 1.15095</strain>
    </source>
</reference>
<dbReference type="Proteomes" id="UP000608154">
    <property type="component" value="Unassembled WGS sequence"/>
</dbReference>
<dbReference type="EMBL" id="BMHK01000005">
    <property type="protein sequence ID" value="GGB93630.1"/>
    <property type="molecule type" value="Genomic_DNA"/>
</dbReference>
<feature type="region of interest" description="Disordered" evidence="1">
    <location>
        <begin position="1"/>
        <end position="49"/>
    </location>
</feature>
<evidence type="ECO:0000313" key="2">
    <source>
        <dbReference type="EMBL" id="GGB93630.1"/>
    </source>
</evidence>
<dbReference type="AlphaFoldDB" id="A0A916TQ70"/>
<dbReference type="RefSeq" id="WP_229736094.1">
    <property type="nucleotide sequence ID" value="NZ_BMHK01000005.1"/>
</dbReference>
<protein>
    <submittedName>
        <fullName evidence="2">Uncharacterized protein</fullName>
    </submittedName>
</protein>
<feature type="compositionally biased region" description="Basic and acidic residues" evidence="1">
    <location>
        <begin position="1"/>
        <end position="10"/>
    </location>
</feature>
<sequence length="130" mass="14154">MAEPIQHEPGTDGAVTPESVGGTADIARAGTTRGTDAAKAGDDPLFPPGDAQELQTRWEAIQASFVDEPRRAVEEADTLVAGAMKLLAETFAQERFHLEEQWDRGGDVTTEDLRIALKRYRAFFGRLLAI</sequence>
<name>A0A916TQ70_9SPHN</name>
<accession>A0A916TQ70</accession>